<organism evidence="2 3">
    <name type="scientific">Ancylostoma ceylanicum</name>
    <dbReference type="NCBI Taxonomy" id="53326"/>
    <lineage>
        <taxon>Eukaryota</taxon>
        <taxon>Metazoa</taxon>
        <taxon>Ecdysozoa</taxon>
        <taxon>Nematoda</taxon>
        <taxon>Chromadorea</taxon>
        <taxon>Rhabditida</taxon>
        <taxon>Rhabditina</taxon>
        <taxon>Rhabditomorpha</taxon>
        <taxon>Strongyloidea</taxon>
        <taxon>Ancylostomatidae</taxon>
        <taxon>Ancylostomatinae</taxon>
        <taxon>Ancylostoma</taxon>
    </lineage>
</organism>
<proteinExistence type="predicted"/>
<evidence type="ECO:0000313" key="3">
    <source>
        <dbReference type="Proteomes" id="UP000024635"/>
    </source>
</evidence>
<reference evidence="3" key="1">
    <citation type="journal article" date="2015" name="Nat. Genet.">
        <title>The genome and transcriptome of the zoonotic hookworm Ancylostoma ceylanicum identify infection-specific gene families.</title>
        <authorList>
            <person name="Schwarz E.M."/>
            <person name="Hu Y."/>
            <person name="Antoshechkin I."/>
            <person name="Miller M.M."/>
            <person name="Sternberg P.W."/>
            <person name="Aroian R.V."/>
        </authorList>
    </citation>
    <scope>NUCLEOTIDE SEQUENCE</scope>
    <source>
        <strain evidence="3">HY135</strain>
    </source>
</reference>
<keyword evidence="3" id="KW-1185">Reference proteome</keyword>
<dbReference type="InterPro" id="IPR002859">
    <property type="entry name" value="PKD/REJ-like"/>
</dbReference>
<dbReference type="Pfam" id="PF02010">
    <property type="entry name" value="REJ"/>
    <property type="match status" value="1"/>
</dbReference>
<comment type="caution">
    <text evidence="2">The sequence shown here is derived from an EMBL/GenBank/DDBJ whole genome shotgun (WGS) entry which is preliminary data.</text>
</comment>
<dbReference type="Proteomes" id="UP000024635">
    <property type="component" value="Unassembled WGS sequence"/>
</dbReference>
<sequence length="1330" mass="144894">MLQPAHIPNRLYVSTDRTHQASIQDSHVSYSGAPEHLLCMSYITILYLFYLTSVSEDVESQASTTLSIWQCYAANNPCASNPPGGPLVRNDSTSVSAEDLPSQNVPISIDNLLSKILIPEPGVAYGLLVLEAGNSSYVEWKLSSSSSSLPVASRYESNPPLVQESFARDLPIYHFDAAAYGGTPTQVLVVAPGATLSYTHKDLSENTTVCYHAAFIVAALKWTAEVAQAFTQQFNPVVVSDCQNCFRLPLSSDFLRLCPPSRAGDSHDIPVNVTISSLKPVFWNVLSPSQVFEATLDISNPDAAVNSANCSLVSNHGKTYPLSMELPSQSVFKLTLTQAVEADDFSIICGCNLTGQRNIVEATYNQGLTGMNYSALVEIEHGSVALPCRNEPVTMDAKFKLSLPPILSSPSNDGAYCYIDNQKYPGNFTDLTMSCHLDRMNLSRDTDAYFVRSELLHDVTTQQQIPIRLQITCTETTPQPISTTTPLPLSSNLSATISRDLLGIVVESDAPDAFPVGLVPCSQVISEHVALGKNAVCIGDGDHVAVRFGDGAKVAIADILTVLGERVRLAMPGIVTHPNFTISAPSAVMTCMDKVTMEVKQITGDGRRSLRYQWQVKNASTELTKILTDAIGRSVSFPSKLLNSQAVVVVTGCNFVNMCTTSDEIRLRPVTAAATLSLTLGGVSQSLVPSMAIRLRALPELTRCNASLTIVPNDAQYNWFVNGTFVTNDDSYRIPAYTYAPGDSVEVAIEVNYKDSATSQHLSASAQETLMYVAEKLVATVDAVSRSIASDAPVVIDASRSTNPNERDGSVTHDWSCMNMTSMRKCDLPTAIETNAQILRVPPRILNQGMSFNFSDRVHAQNLSNVAWSVVSIGPPKLPQISFSPRTIDKVSTGDYVRIQAYVTVQQSWLNTRWEVVRTPDTSFFELSSFLSDPNTTFTQAQMSQSNQAVVSLTIPPANPQLHPNWTGLLPGMQYSIRLNAYSRDGSSFADVQIFVNAPPTPGVVEVVPPSGASALNTQIEFRMGDGWLDVDQPLEYRFGLKLLFVDNSTESYWFTRTGASSHRLYLPSAQQDPPACSKRTGYRALLEVCDHYSSCSTAESATFEVSPPPNLTVAIVDMVAAINSDVGNGNIFSALSNMYALDVQKCEEDLDVVTADKITTKLLMTLDENSDSNDYKEVLASASRLMNVVTPPVLEALVLVLEQYRTFLGLTSAPRSAREKRAAVATKPISNEQEANDMLNMYDLLLEKNQPIVEVYLLNIKDFLSTFCVQLDASSLRVMKAEGSGYTTIQAQSLVPGSKNFSVSSYTIAGEFAKVVWIVIQPWFDSLLC</sequence>
<evidence type="ECO:0000259" key="1">
    <source>
        <dbReference type="Pfam" id="PF02010"/>
    </source>
</evidence>
<name>A0A016UXA2_9BILA</name>
<feature type="domain" description="PKD/REJ-like" evidence="1">
    <location>
        <begin position="709"/>
        <end position="1126"/>
    </location>
</feature>
<dbReference type="OrthoDB" id="5797397at2759"/>
<dbReference type="EMBL" id="JARK01001360">
    <property type="protein sequence ID" value="EYC19631.1"/>
    <property type="molecule type" value="Genomic_DNA"/>
</dbReference>
<protein>
    <recommendedName>
        <fullName evidence="1">PKD/REJ-like domain-containing protein</fullName>
    </recommendedName>
</protein>
<evidence type="ECO:0000313" key="2">
    <source>
        <dbReference type="EMBL" id="EYC19631.1"/>
    </source>
</evidence>
<accession>A0A016UXA2</accession>
<gene>
    <name evidence="2" type="primary">Acey_s0024.g975</name>
    <name evidence="2" type="synonym">Acey-F57C7.4</name>
    <name evidence="2" type="ORF">Y032_0024g975</name>
</gene>